<feature type="chain" id="PRO_5045755241" description="Lipocalin-like domain-containing protein" evidence="1">
    <location>
        <begin position="26"/>
        <end position="182"/>
    </location>
</feature>
<feature type="signal peptide" evidence="1">
    <location>
        <begin position="1"/>
        <end position="25"/>
    </location>
</feature>
<accession>A0ABS0L402</accession>
<evidence type="ECO:0000313" key="2">
    <source>
        <dbReference type="EMBL" id="MBG8554876.1"/>
    </source>
</evidence>
<keyword evidence="1" id="KW-0732">Signal</keyword>
<evidence type="ECO:0000313" key="3">
    <source>
        <dbReference type="Proteomes" id="UP000601099"/>
    </source>
</evidence>
<name>A0ABS0L402_9BACT</name>
<dbReference type="EMBL" id="JADWYK010000009">
    <property type="protein sequence ID" value="MBG8554876.1"/>
    <property type="molecule type" value="Genomic_DNA"/>
</dbReference>
<sequence length="182" mass="20665">MVRRRQLTARLRYTAALCLLGLATACEKPEIRDIEREETRWEGTWQVPEIRLVVTDTLGNIRSETVQTDQGTATFRIASQEGSDVFNDVAFEGEVANSQLVSYFRGVAAGNRMPGGWSLYWDADPEARRLMIWGIAPSVSYHRTVNVDVVSKQERKLFYIFPAGATGTARNERLFYTLTLRK</sequence>
<comment type="caution">
    <text evidence="2">The sequence shown here is derived from an EMBL/GenBank/DDBJ whole genome shotgun (WGS) entry which is preliminary data.</text>
</comment>
<organism evidence="2 3">
    <name type="scientific">Hymenobacter guriensis</name>
    <dbReference type="NCBI Taxonomy" id="2793065"/>
    <lineage>
        <taxon>Bacteria</taxon>
        <taxon>Pseudomonadati</taxon>
        <taxon>Bacteroidota</taxon>
        <taxon>Cytophagia</taxon>
        <taxon>Cytophagales</taxon>
        <taxon>Hymenobacteraceae</taxon>
        <taxon>Hymenobacter</taxon>
    </lineage>
</organism>
<reference evidence="2 3" key="1">
    <citation type="submission" date="2020-11" db="EMBL/GenBank/DDBJ databases">
        <title>Hymenobacter sp.</title>
        <authorList>
            <person name="Kim M.K."/>
        </authorList>
    </citation>
    <scope>NUCLEOTIDE SEQUENCE [LARGE SCALE GENOMIC DNA]</scope>
    <source>
        <strain evidence="2 3">BT594</strain>
    </source>
</reference>
<gene>
    <name evidence="2" type="ORF">I5L79_15070</name>
</gene>
<dbReference type="PROSITE" id="PS51257">
    <property type="entry name" value="PROKAR_LIPOPROTEIN"/>
    <property type="match status" value="1"/>
</dbReference>
<dbReference type="Proteomes" id="UP000601099">
    <property type="component" value="Unassembled WGS sequence"/>
</dbReference>
<protein>
    <recommendedName>
        <fullName evidence="4">Lipocalin-like domain-containing protein</fullName>
    </recommendedName>
</protein>
<proteinExistence type="predicted"/>
<evidence type="ECO:0008006" key="4">
    <source>
        <dbReference type="Google" id="ProtNLM"/>
    </source>
</evidence>
<evidence type="ECO:0000256" key="1">
    <source>
        <dbReference type="SAM" id="SignalP"/>
    </source>
</evidence>
<dbReference type="RefSeq" id="WP_196955893.1">
    <property type="nucleotide sequence ID" value="NZ_JADWYK010000009.1"/>
</dbReference>
<keyword evidence="3" id="KW-1185">Reference proteome</keyword>